<gene>
    <name evidence="3" type="primary">Rdh14_1</name>
    <name evidence="3" type="ORF">LCER1_G005753</name>
</gene>
<keyword evidence="4" id="KW-1185">Reference proteome</keyword>
<evidence type="ECO:0000256" key="1">
    <source>
        <dbReference type="ARBA" id="ARBA00006484"/>
    </source>
</evidence>
<dbReference type="InterPro" id="IPR036291">
    <property type="entry name" value="NAD(P)-bd_dom_sf"/>
</dbReference>
<dbReference type="OrthoDB" id="542013at2759"/>
<dbReference type="InterPro" id="IPR002347">
    <property type="entry name" value="SDR_fam"/>
</dbReference>
<dbReference type="AlphaFoldDB" id="A0A7D8Z5V1"/>
<protein>
    <submittedName>
        <fullName evidence="3">Retinol dehydrogenase 14</fullName>
    </submittedName>
</protein>
<accession>A0A7D8Z5V1</accession>
<proteinExistence type="inferred from homology"/>
<dbReference type="GO" id="GO:0016491">
    <property type="term" value="F:oxidoreductase activity"/>
    <property type="evidence" value="ECO:0007669"/>
    <property type="project" value="UniProtKB-KW"/>
</dbReference>
<comment type="similarity">
    <text evidence="1">Belongs to the short-chain dehydrogenases/reductases (SDR) family.</text>
</comment>
<sequence length="344" mass="37572">MGENTIASKSKASPCKYPSSLWCQIQSFRCCNSTKLEIPDVDFIGKWIIITGSNSGIGREAALRFASWGANIILGCRPNPPPREPSPASVVDECKAAAKAAGKLDAEIEWWEVDMSSLASVRAFAKRWLDTGRALDILCNNAGISSAPSSQVITNDGFDLVHQVNLVSHVLLTLTLLPSLAKTPGPRILCTTSNVQYLGVFDLEGNANKREGSYANNKLYFQTWLTELQARLSTSDKYKHIVIHGFHPGYAQTNIWNPETKDWGEWLLMTLMPYVGISAQQGSLCIVNAASSPDLALENLKPDPKDGITGAKRMVWEFVDKELKLGEKGLLTGLGEGKKFGKDA</sequence>
<name>A0A7D8Z5V1_9HELO</name>
<organism evidence="3 4">
    <name type="scientific">Lachnellula cervina</name>
    <dbReference type="NCBI Taxonomy" id="1316786"/>
    <lineage>
        <taxon>Eukaryota</taxon>
        <taxon>Fungi</taxon>
        <taxon>Dikarya</taxon>
        <taxon>Ascomycota</taxon>
        <taxon>Pezizomycotina</taxon>
        <taxon>Leotiomycetes</taxon>
        <taxon>Helotiales</taxon>
        <taxon>Lachnaceae</taxon>
        <taxon>Lachnellula</taxon>
    </lineage>
</organism>
<reference evidence="3 4" key="1">
    <citation type="submission" date="2018-05" db="EMBL/GenBank/DDBJ databases">
        <title>Whole genome sequencing for identification of molecular markers to develop diagnostic detection tools for the regulated plant pathogen Lachnellula willkommii.</title>
        <authorList>
            <person name="Giroux E."/>
            <person name="Bilodeau G."/>
        </authorList>
    </citation>
    <scope>NUCLEOTIDE SEQUENCE [LARGE SCALE GENOMIC DNA]</scope>
    <source>
        <strain evidence="3 4">CBS 625.97</strain>
    </source>
</reference>
<comment type="caution">
    <text evidence="3">The sequence shown here is derived from an EMBL/GenBank/DDBJ whole genome shotgun (WGS) entry which is preliminary data.</text>
</comment>
<dbReference type="PANTHER" id="PTHR24320">
    <property type="entry name" value="RETINOL DEHYDROGENASE"/>
    <property type="match status" value="1"/>
</dbReference>
<dbReference type="PRINTS" id="PR00081">
    <property type="entry name" value="GDHRDH"/>
</dbReference>
<evidence type="ECO:0000313" key="3">
    <source>
        <dbReference type="EMBL" id="TVY53559.1"/>
    </source>
</evidence>
<dbReference type="EMBL" id="QGMG01000441">
    <property type="protein sequence ID" value="TVY53559.1"/>
    <property type="molecule type" value="Genomic_DNA"/>
</dbReference>
<evidence type="ECO:0000256" key="2">
    <source>
        <dbReference type="ARBA" id="ARBA00023002"/>
    </source>
</evidence>
<keyword evidence="2" id="KW-0560">Oxidoreductase</keyword>
<dbReference type="SUPFAM" id="SSF51735">
    <property type="entry name" value="NAD(P)-binding Rossmann-fold domains"/>
    <property type="match status" value="1"/>
</dbReference>
<dbReference type="Proteomes" id="UP000481288">
    <property type="component" value="Unassembled WGS sequence"/>
</dbReference>
<dbReference type="Gene3D" id="3.40.50.720">
    <property type="entry name" value="NAD(P)-binding Rossmann-like Domain"/>
    <property type="match status" value="1"/>
</dbReference>
<dbReference type="PANTHER" id="PTHR24320:SF152">
    <property type="entry name" value="SHORT-CHAIN DEHYDROGENASE_REDUCTASE FAMILY PROTEIN"/>
    <property type="match status" value="1"/>
</dbReference>
<dbReference type="Pfam" id="PF00106">
    <property type="entry name" value="adh_short"/>
    <property type="match status" value="1"/>
</dbReference>
<evidence type="ECO:0000313" key="4">
    <source>
        <dbReference type="Proteomes" id="UP000481288"/>
    </source>
</evidence>